<proteinExistence type="predicted"/>
<organism evidence="3 4">
    <name type="scientific">Nitzschia inconspicua</name>
    <dbReference type="NCBI Taxonomy" id="303405"/>
    <lineage>
        <taxon>Eukaryota</taxon>
        <taxon>Sar</taxon>
        <taxon>Stramenopiles</taxon>
        <taxon>Ochrophyta</taxon>
        <taxon>Bacillariophyta</taxon>
        <taxon>Bacillariophyceae</taxon>
        <taxon>Bacillariophycidae</taxon>
        <taxon>Bacillariales</taxon>
        <taxon>Bacillariaceae</taxon>
        <taxon>Nitzschia</taxon>
    </lineage>
</organism>
<evidence type="ECO:0000256" key="1">
    <source>
        <dbReference type="SAM" id="MobiDB-lite"/>
    </source>
</evidence>
<feature type="compositionally biased region" description="Low complexity" evidence="1">
    <location>
        <begin position="313"/>
        <end position="337"/>
    </location>
</feature>
<keyword evidence="4" id="KW-1185">Reference proteome</keyword>
<name>A0A9K3L9Z5_9STRA</name>
<feature type="domain" description="Coenzyme Q-binding protein COQ10 START" evidence="2">
    <location>
        <begin position="153"/>
        <end position="302"/>
    </location>
</feature>
<dbReference type="Pfam" id="PF03364">
    <property type="entry name" value="Polyketide_cyc"/>
    <property type="match status" value="1"/>
</dbReference>
<evidence type="ECO:0000313" key="3">
    <source>
        <dbReference type="EMBL" id="KAG7357501.1"/>
    </source>
</evidence>
<gene>
    <name evidence="3" type="ORF">IV203_002189</name>
</gene>
<dbReference type="PANTHER" id="PTHR34060">
    <property type="entry name" value="POLYKETIDE CYCLASE / DEHYDRASE AND LIPID TRANSPORT PROTEIN"/>
    <property type="match status" value="1"/>
</dbReference>
<accession>A0A9K3L9Z5</accession>
<dbReference type="InterPro" id="IPR005031">
    <property type="entry name" value="COQ10_START"/>
</dbReference>
<dbReference type="AlphaFoldDB" id="A0A9K3L9Z5"/>
<dbReference type="Proteomes" id="UP000693970">
    <property type="component" value="Unassembled WGS sequence"/>
</dbReference>
<evidence type="ECO:0000313" key="4">
    <source>
        <dbReference type="Proteomes" id="UP000693970"/>
    </source>
</evidence>
<comment type="caution">
    <text evidence="3">The sequence shown here is derived from an EMBL/GenBank/DDBJ whole genome shotgun (WGS) entry which is preliminary data.</text>
</comment>
<sequence>MVAAAASRINHKNHKRRFSSSNGRRRPFPHDCRNRNMGSWVATVLLLCISSSCWNVSTAFVLNSPSTTTSTKTVSTTERQRRLQIPTNIATSHLTTSARPSRSSTTTALNVWWFGGTEQSDNNNNDSDSCELVAVRIERTSPNSRRIAGEISVPAPLEAVWSILTDYNRLAIHVPNLMESKIVRENGPGNPGDGSYKCRLYQVGAQKIIGFDFSASVTMDMSERIIASSATLARKIDFKCVDSQFFSEFDGAWTVKEQRNPATGDMETLCSYVVDVRPKGPVPVAALEWRIREDVPTNLRAVKAATLGMNPVTTTTRIAKSSSTTRTTTASRSFTQSGTATTKASSNSQPKTKNSTTNRQVPVRLAQSNASSSVSQPPRVPAPRLASILMDWDVDETMGKYL</sequence>
<reference evidence="3" key="2">
    <citation type="submission" date="2021-04" db="EMBL/GenBank/DDBJ databases">
        <authorList>
            <person name="Podell S."/>
        </authorList>
    </citation>
    <scope>NUCLEOTIDE SEQUENCE</scope>
    <source>
        <strain evidence="3">Hildebrandi</strain>
    </source>
</reference>
<feature type="region of interest" description="Disordered" evidence="1">
    <location>
        <begin position="1"/>
        <end position="33"/>
    </location>
</feature>
<reference evidence="3" key="1">
    <citation type="journal article" date="2021" name="Sci. Rep.">
        <title>Diploid genomic architecture of Nitzschia inconspicua, an elite biomass production diatom.</title>
        <authorList>
            <person name="Oliver A."/>
            <person name="Podell S."/>
            <person name="Pinowska A."/>
            <person name="Traller J.C."/>
            <person name="Smith S.R."/>
            <person name="McClure R."/>
            <person name="Beliaev A."/>
            <person name="Bohutskyi P."/>
            <person name="Hill E.A."/>
            <person name="Rabines A."/>
            <person name="Zheng H."/>
            <person name="Allen L.Z."/>
            <person name="Kuo A."/>
            <person name="Grigoriev I.V."/>
            <person name="Allen A.E."/>
            <person name="Hazlebeck D."/>
            <person name="Allen E.E."/>
        </authorList>
    </citation>
    <scope>NUCLEOTIDE SEQUENCE</scope>
    <source>
        <strain evidence="3">Hildebrandi</strain>
    </source>
</reference>
<dbReference type="OrthoDB" id="5732at2759"/>
<dbReference type="EMBL" id="JAGRRH010000015">
    <property type="protein sequence ID" value="KAG7357501.1"/>
    <property type="molecule type" value="Genomic_DNA"/>
</dbReference>
<feature type="region of interest" description="Disordered" evidence="1">
    <location>
        <begin position="313"/>
        <end position="362"/>
    </location>
</feature>
<evidence type="ECO:0000259" key="2">
    <source>
        <dbReference type="Pfam" id="PF03364"/>
    </source>
</evidence>
<dbReference type="PANTHER" id="PTHR34060:SF1">
    <property type="entry name" value="POLYKETIDE CYCLASE _ DEHYDRASE AND LIPID TRANSPORT PROTEIN"/>
    <property type="match status" value="1"/>
</dbReference>
<feature type="compositionally biased region" description="Basic residues" evidence="1">
    <location>
        <begin position="9"/>
        <end position="27"/>
    </location>
</feature>
<protein>
    <submittedName>
        <fullName evidence="3">Cyclase/dehydrase</fullName>
    </submittedName>
</protein>
<feature type="compositionally biased region" description="Polar residues" evidence="1">
    <location>
        <begin position="338"/>
        <end position="362"/>
    </location>
</feature>